<reference evidence="2 3" key="1">
    <citation type="submission" date="2016-02" db="EMBL/GenBank/DDBJ databases">
        <title>Complete Genome of H5569, the type strain of the newly described species Haematospirillium jordaniae.</title>
        <authorList>
            <person name="Nicholson A.C."/>
            <person name="Humrighouse B.W."/>
            <person name="Loparov V."/>
            <person name="McQuiston J.R."/>
        </authorList>
    </citation>
    <scope>NUCLEOTIDE SEQUENCE [LARGE SCALE GENOMIC DNA]</scope>
    <source>
        <strain evidence="2 3">H5569</strain>
        <plasmid evidence="3">Plasmid unnamed 2</plasmid>
    </source>
</reference>
<keyword evidence="1" id="KW-1133">Transmembrane helix</keyword>
<feature type="transmembrane region" description="Helical" evidence="1">
    <location>
        <begin position="38"/>
        <end position="57"/>
    </location>
</feature>
<organism evidence="2 3">
    <name type="scientific">Haematospirillum jordaniae</name>
    <dbReference type="NCBI Taxonomy" id="1549855"/>
    <lineage>
        <taxon>Bacteria</taxon>
        <taxon>Pseudomonadati</taxon>
        <taxon>Pseudomonadota</taxon>
        <taxon>Alphaproteobacteria</taxon>
        <taxon>Rhodospirillales</taxon>
        <taxon>Novispirillaceae</taxon>
        <taxon>Haematospirillum</taxon>
    </lineage>
</organism>
<dbReference type="RefSeq" id="WP_066137282.1">
    <property type="nucleotide sequence ID" value="NZ_CP014527.1"/>
</dbReference>
<evidence type="ECO:0000313" key="3">
    <source>
        <dbReference type="Proteomes" id="UP000076066"/>
    </source>
</evidence>
<dbReference type="AlphaFoldDB" id="A0A143DGJ9"/>
<geneLocation type="plasmid" evidence="2 3">
    <name>unnamed 2</name>
</geneLocation>
<accession>A0A143DGJ9</accession>
<feature type="transmembrane region" description="Helical" evidence="1">
    <location>
        <begin position="98"/>
        <end position="118"/>
    </location>
</feature>
<evidence type="ECO:0000313" key="2">
    <source>
        <dbReference type="EMBL" id="AMW35894.1"/>
    </source>
</evidence>
<keyword evidence="1" id="KW-0472">Membrane</keyword>
<dbReference type="KEGG" id="hjo:AY555_11040"/>
<evidence type="ECO:0008006" key="4">
    <source>
        <dbReference type="Google" id="ProtNLM"/>
    </source>
</evidence>
<feature type="transmembrane region" description="Helical" evidence="1">
    <location>
        <begin position="7"/>
        <end position="26"/>
    </location>
</feature>
<dbReference type="Proteomes" id="UP000076066">
    <property type="component" value="Plasmid unnamed 2"/>
</dbReference>
<name>A0A143DGJ9_9PROT</name>
<feature type="transmembrane region" description="Helical" evidence="1">
    <location>
        <begin position="130"/>
        <end position="150"/>
    </location>
</feature>
<dbReference type="EMBL" id="CP014527">
    <property type="protein sequence ID" value="AMW35894.1"/>
    <property type="molecule type" value="Genomic_DNA"/>
</dbReference>
<keyword evidence="2" id="KW-0614">Plasmid</keyword>
<evidence type="ECO:0000256" key="1">
    <source>
        <dbReference type="SAM" id="Phobius"/>
    </source>
</evidence>
<feature type="transmembrane region" description="Helical" evidence="1">
    <location>
        <begin position="69"/>
        <end position="86"/>
    </location>
</feature>
<sequence length="191" mass="21336">MKVIFSVGSFLLQFFPLTVFLKVAFLNGKHQAADWLNAFIWGGSAAILQLALSIFFSRGHPLNRIILGFNWYLIIGGFAVIANQFPFLEFLNNLKETGIFLCLLIVGIYTTFASKAGFVGAVKISMQRNISNYSIWLIILTCAAVAVSFWFRGQTIISSAVPLIVLSVATRLFKRRLQRGRDELALTHDGR</sequence>
<feature type="transmembrane region" description="Helical" evidence="1">
    <location>
        <begin position="156"/>
        <end position="173"/>
    </location>
</feature>
<proteinExistence type="predicted"/>
<keyword evidence="1" id="KW-0812">Transmembrane</keyword>
<gene>
    <name evidence="2" type="ORF">AY555_11040</name>
</gene>
<keyword evidence="3" id="KW-1185">Reference proteome</keyword>
<dbReference type="GeneID" id="53317679"/>
<protein>
    <recommendedName>
        <fullName evidence="4">Permease</fullName>
    </recommendedName>
</protein>